<comment type="cofactor">
    <cofactor evidence="2">
        <name>Mg(2+)</name>
        <dbReference type="ChEBI" id="CHEBI:18420"/>
    </cofactor>
</comment>
<evidence type="ECO:0000313" key="19">
    <source>
        <dbReference type="EMBL" id="TNV75754.1"/>
    </source>
</evidence>
<feature type="transmembrane region" description="Helical" evidence="18">
    <location>
        <begin position="181"/>
        <end position="203"/>
    </location>
</feature>
<dbReference type="PIRSF" id="PIRSF000848">
    <property type="entry name" value="CDP_diag_ino_3_P"/>
    <property type="match status" value="1"/>
</dbReference>
<evidence type="ECO:0000256" key="16">
    <source>
        <dbReference type="PIRNR" id="PIRNR000848"/>
    </source>
</evidence>
<evidence type="ECO:0000256" key="6">
    <source>
        <dbReference type="ARBA" id="ARBA00022516"/>
    </source>
</evidence>
<evidence type="ECO:0000256" key="3">
    <source>
        <dbReference type="ARBA" id="ARBA00004141"/>
    </source>
</evidence>
<dbReference type="GO" id="GO:0046872">
    <property type="term" value="F:metal ion binding"/>
    <property type="evidence" value="ECO:0007669"/>
    <property type="project" value="UniProtKB-KW"/>
</dbReference>
<dbReference type="GO" id="GO:0003881">
    <property type="term" value="F:CDP-diacylglycerol-inositol 3-phosphatidyltransferase activity"/>
    <property type="evidence" value="ECO:0007669"/>
    <property type="project" value="UniProtKB-UniRule"/>
</dbReference>
<reference evidence="19" key="1">
    <citation type="submission" date="2019-06" db="EMBL/GenBank/DDBJ databases">
        <authorList>
            <person name="Zheng W."/>
        </authorList>
    </citation>
    <scope>NUCLEOTIDE SEQUENCE</scope>
    <source>
        <strain evidence="19">QDHG01</strain>
    </source>
</reference>
<evidence type="ECO:0000256" key="7">
    <source>
        <dbReference type="ARBA" id="ARBA00022679"/>
    </source>
</evidence>
<sequence>MPPKAATKGKTVSTLDVLLYWPNIIGYLRFAFLMISTYFAFSTTYWLLFPVFYGAAYLMDIADGMAARAFNQCSRYGAALDMICDRASNATMYMILSGLFPKWDFVFYGCFILDFGSHWYQFQTTALMKAESHKGKNKDEIFIIDLYYNNKLFFSTLVIGSETCTVFLYLLGKIALFQTNFLYLAVTAILCLIMATKMLVNVFQWYGGFQRILSYDYEHRGEKVY</sequence>
<evidence type="ECO:0000256" key="15">
    <source>
        <dbReference type="ARBA" id="ARBA00023264"/>
    </source>
</evidence>
<keyword evidence="12 16" id="KW-0443">Lipid metabolism</keyword>
<comment type="similarity">
    <text evidence="4 16 17">Belongs to the CDP-alcohol phosphatidyltransferase class-I family.</text>
</comment>
<evidence type="ECO:0000256" key="9">
    <source>
        <dbReference type="ARBA" id="ARBA00022723"/>
    </source>
</evidence>
<dbReference type="Gene3D" id="1.20.120.1760">
    <property type="match status" value="1"/>
</dbReference>
<keyword evidence="8 18" id="KW-0812">Transmembrane</keyword>
<dbReference type="InterPro" id="IPR000462">
    <property type="entry name" value="CDP-OH_P_trans"/>
</dbReference>
<dbReference type="AlphaFoldDB" id="A0A8J8SYP7"/>
<evidence type="ECO:0000256" key="8">
    <source>
        <dbReference type="ARBA" id="ARBA00022692"/>
    </source>
</evidence>
<dbReference type="PROSITE" id="PS00379">
    <property type="entry name" value="CDP_ALCOHOL_P_TRANSF"/>
    <property type="match status" value="1"/>
</dbReference>
<dbReference type="EMBL" id="RRYP01014898">
    <property type="protein sequence ID" value="TNV75754.1"/>
    <property type="molecule type" value="Genomic_DNA"/>
</dbReference>
<keyword evidence="13 16" id="KW-0472">Membrane</keyword>
<comment type="catalytic activity">
    <reaction evidence="16">
        <text>a CDP-1,2-diacyl-sn-glycerol + myo-inositol = a 1,2-diacyl-sn-glycero-3-phospho-(1D-myo-inositol) + CMP + H(+)</text>
        <dbReference type="Rhea" id="RHEA:11580"/>
        <dbReference type="ChEBI" id="CHEBI:15378"/>
        <dbReference type="ChEBI" id="CHEBI:17268"/>
        <dbReference type="ChEBI" id="CHEBI:57880"/>
        <dbReference type="ChEBI" id="CHEBI:58332"/>
        <dbReference type="ChEBI" id="CHEBI:60377"/>
        <dbReference type="EC" id="2.7.8.11"/>
    </reaction>
</comment>
<dbReference type="GO" id="GO:0006661">
    <property type="term" value="P:phosphatidylinositol biosynthetic process"/>
    <property type="evidence" value="ECO:0007669"/>
    <property type="project" value="TreeGrafter"/>
</dbReference>
<accession>A0A8J8SYP7</accession>
<evidence type="ECO:0000313" key="20">
    <source>
        <dbReference type="Proteomes" id="UP000785679"/>
    </source>
</evidence>
<keyword evidence="6 16" id="KW-0444">Lipid biosynthesis</keyword>
<keyword evidence="10" id="KW-0460">Magnesium</keyword>
<dbReference type="GO" id="GO:0016020">
    <property type="term" value="C:membrane"/>
    <property type="evidence" value="ECO:0007669"/>
    <property type="project" value="UniProtKB-SubCell"/>
</dbReference>
<keyword evidence="14 16" id="KW-0594">Phospholipid biosynthesis</keyword>
<dbReference type="Pfam" id="PF01066">
    <property type="entry name" value="CDP-OH_P_transf"/>
    <property type="match status" value="1"/>
</dbReference>
<keyword evidence="15 16" id="KW-1208">Phospholipid metabolism</keyword>
<evidence type="ECO:0000256" key="2">
    <source>
        <dbReference type="ARBA" id="ARBA00001946"/>
    </source>
</evidence>
<keyword evidence="20" id="KW-1185">Reference proteome</keyword>
<evidence type="ECO:0000256" key="14">
    <source>
        <dbReference type="ARBA" id="ARBA00023209"/>
    </source>
</evidence>
<evidence type="ECO:0000256" key="17">
    <source>
        <dbReference type="RuleBase" id="RU003750"/>
    </source>
</evidence>
<evidence type="ECO:0000256" key="13">
    <source>
        <dbReference type="ARBA" id="ARBA00023136"/>
    </source>
</evidence>
<evidence type="ECO:0000256" key="10">
    <source>
        <dbReference type="ARBA" id="ARBA00022842"/>
    </source>
</evidence>
<proteinExistence type="inferred from homology"/>
<dbReference type="OrthoDB" id="10251079at2759"/>
<organism evidence="19 20">
    <name type="scientific">Halteria grandinella</name>
    <dbReference type="NCBI Taxonomy" id="5974"/>
    <lineage>
        <taxon>Eukaryota</taxon>
        <taxon>Sar</taxon>
        <taxon>Alveolata</taxon>
        <taxon>Ciliophora</taxon>
        <taxon>Intramacronucleata</taxon>
        <taxon>Spirotrichea</taxon>
        <taxon>Stichotrichia</taxon>
        <taxon>Sporadotrichida</taxon>
        <taxon>Halteriidae</taxon>
        <taxon>Halteria</taxon>
    </lineage>
</organism>
<comment type="caution">
    <text evidence="19">The sequence shown here is derived from an EMBL/GenBank/DDBJ whole genome shotgun (WGS) entry which is preliminary data.</text>
</comment>
<dbReference type="InterPro" id="IPR043130">
    <property type="entry name" value="CDP-OH_PTrfase_TM_dom"/>
</dbReference>
<evidence type="ECO:0000256" key="11">
    <source>
        <dbReference type="ARBA" id="ARBA00022989"/>
    </source>
</evidence>
<evidence type="ECO:0000256" key="12">
    <source>
        <dbReference type="ARBA" id="ARBA00023098"/>
    </source>
</evidence>
<name>A0A8J8SYP7_HALGN</name>
<dbReference type="Proteomes" id="UP000785679">
    <property type="component" value="Unassembled WGS sequence"/>
</dbReference>
<dbReference type="InterPro" id="IPR048254">
    <property type="entry name" value="CDP_ALCOHOL_P_TRANSF_CS"/>
</dbReference>
<feature type="transmembrane region" description="Helical" evidence="18">
    <location>
        <begin position="152"/>
        <end position="175"/>
    </location>
</feature>
<comment type="cofactor">
    <cofactor evidence="1">
        <name>Mn(2+)</name>
        <dbReference type="ChEBI" id="CHEBI:29035"/>
    </cofactor>
</comment>
<dbReference type="PANTHER" id="PTHR15362:SF4">
    <property type="entry name" value="CDP-DIACYLGLYCEROL--INOSITOL 3-PHOSPHATIDYLTRANSFERASE"/>
    <property type="match status" value="1"/>
</dbReference>
<evidence type="ECO:0000256" key="4">
    <source>
        <dbReference type="ARBA" id="ARBA00010441"/>
    </source>
</evidence>
<dbReference type="InterPro" id="IPR014387">
    <property type="entry name" value="CDP_diag_ino_3_P_euk"/>
</dbReference>
<protein>
    <recommendedName>
        <fullName evidence="5 16">CDP-diacylglycerol--inositol 3-phosphatidyltransferase</fullName>
        <ecNumber evidence="5 16">2.7.8.11</ecNumber>
    </recommendedName>
</protein>
<dbReference type="PANTHER" id="PTHR15362">
    <property type="entry name" value="PHOSPHATIDYLINOSITOL SYNTHASE"/>
    <property type="match status" value="1"/>
</dbReference>
<feature type="transmembrane region" description="Helical" evidence="18">
    <location>
        <begin position="24"/>
        <end position="49"/>
    </location>
</feature>
<comment type="subcellular location">
    <subcellularLocation>
        <location evidence="3">Membrane</location>
        <topology evidence="3">Multi-pass membrane protein</topology>
    </subcellularLocation>
</comment>
<keyword evidence="11 18" id="KW-1133">Transmembrane helix</keyword>
<keyword evidence="9" id="KW-0479">Metal-binding</keyword>
<dbReference type="EC" id="2.7.8.11" evidence="5 16"/>
<keyword evidence="7 16" id="KW-0808">Transferase</keyword>
<gene>
    <name evidence="19" type="ORF">FGO68_gene13048</name>
</gene>
<dbReference type="GO" id="GO:0005794">
    <property type="term" value="C:Golgi apparatus"/>
    <property type="evidence" value="ECO:0007669"/>
    <property type="project" value="TreeGrafter"/>
</dbReference>
<evidence type="ECO:0000256" key="18">
    <source>
        <dbReference type="SAM" id="Phobius"/>
    </source>
</evidence>
<evidence type="ECO:0000256" key="5">
    <source>
        <dbReference type="ARBA" id="ARBA00013212"/>
    </source>
</evidence>
<evidence type="ECO:0000256" key="1">
    <source>
        <dbReference type="ARBA" id="ARBA00001936"/>
    </source>
</evidence>